<protein>
    <submittedName>
        <fullName evidence="1">Uncharacterized protein</fullName>
    </submittedName>
</protein>
<keyword evidence="2" id="KW-1185">Reference proteome</keyword>
<sequence length="75" mass="8546">MGCIPSKPKYDPSIGTGFTSMPYNVTNAAEKPRYYNPHNGHTHQRSSIATWECVDRRAKGFKWSHHPKFQTPKAV</sequence>
<name>A0A395NNX4_TRIAR</name>
<dbReference type="Proteomes" id="UP000266272">
    <property type="component" value="Unassembled WGS sequence"/>
</dbReference>
<accession>A0A395NNX4</accession>
<proteinExistence type="predicted"/>
<evidence type="ECO:0000313" key="2">
    <source>
        <dbReference type="Proteomes" id="UP000266272"/>
    </source>
</evidence>
<dbReference type="EMBL" id="PXOA01000256">
    <property type="protein sequence ID" value="RFU77698.1"/>
    <property type="molecule type" value="Genomic_DNA"/>
</dbReference>
<organism evidence="1 2">
    <name type="scientific">Trichoderma arundinaceum</name>
    <dbReference type="NCBI Taxonomy" id="490622"/>
    <lineage>
        <taxon>Eukaryota</taxon>
        <taxon>Fungi</taxon>
        <taxon>Dikarya</taxon>
        <taxon>Ascomycota</taxon>
        <taxon>Pezizomycotina</taxon>
        <taxon>Sordariomycetes</taxon>
        <taxon>Hypocreomycetidae</taxon>
        <taxon>Hypocreales</taxon>
        <taxon>Hypocreaceae</taxon>
        <taxon>Trichoderma</taxon>
    </lineage>
</organism>
<gene>
    <name evidence="1" type="ORF">TARUN_4532</name>
</gene>
<dbReference type="AlphaFoldDB" id="A0A395NNX4"/>
<reference evidence="1 2" key="1">
    <citation type="journal article" date="2018" name="PLoS Pathog.">
        <title>Evolution of structural diversity of trichothecenes, a family of toxins produced by plant pathogenic and entomopathogenic fungi.</title>
        <authorList>
            <person name="Proctor R.H."/>
            <person name="McCormick S.P."/>
            <person name="Kim H.S."/>
            <person name="Cardoza R.E."/>
            <person name="Stanley A.M."/>
            <person name="Lindo L."/>
            <person name="Kelly A."/>
            <person name="Brown D.W."/>
            <person name="Lee T."/>
            <person name="Vaughan M.M."/>
            <person name="Alexander N.J."/>
            <person name="Busman M."/>
            <person name="Gutierrez S."/>
        </authorList>
    </citation>
    <scope>NUCLEOTIDE SEQUENCE [LARGE SCALE GENOMIC DNA]</scope>
    <source>
        <strain evidence="1 2">IBT 40837</strain>
    </source>
</reference>
<comment type="caution">
    <text evidence="1">The sequence shown here is derived from an EMBL/GenBank/DDBJ whole genome shotgun (WGS) entry which is preliminary data.</text>
</comment>
<evidence type="ECO:0000313" key="1">
    <source>
        <dbReference type="EMBL" id="RFU77698.1"/>
    </source>
</evidence>